<comment type="caution">
    <text evidence="1">The sequence shown here is derived from an EMBL/GenBank/DDBJ whole genome shotgun (WGS) entry which is preliminary data.</text>
</comment>
<evidence type="ECO:0000313" key="1">
    <source>
        <dbReference type="EMBL" id="KTB04662.1"/>
    </source>
</evidence>
<protein>
    <submittedName>
        <fullName evidence="1">Uncharacterized protein</fullName>
    </submittedName>
</protein>
<dbReference type="VEuPathDB" id="FungiDB:GWK60_H09449"/>
<dbReference type="AlphaFoldDB" id="A0A0W0D8S7"/>
<organism evidence="1 2">
    <name type="scientific">Candida glabrata</name>
    <name type="common">Yeast</name>
    <name type="synonym">Torulopsis glabrata</name>
    <dbReference type="NCBI Taxonomy" id="5478"/>
    <lineage>
        <taxon>Eukaryota</taxon>
        <taxon>Fungi</taxon>
        <taxon>Dikarya</taxon>
        <taxon>Ascomycota</taxon>
        <taxon>Saccharomycotina</taxon>
        <taxon>Saccharomycetes</taxon>
        <taxon>Saccharomycetales</taxon>
        <taxon>Saccharomycetaceae</taxon>
        <taxon>Nakaseomyces</taxon>
    </lineage>
</organism>
<name>A0A0W0D8S7_CANGB</name>
<gene>
    <name evidence="1" type="ORF">AO440_002302</name>
</gene>
<dbReference type="EMBL" id="LLZZ01000116">
    <property type="protein sequence ID" value="KTB04662.1"/>
    <property type="molecule type" value="Genomic_DNA"/>
</dbReference>
<reference evidence="1 2" key="1">
    <citation type="submission" date="2015-10" db="EMBL/GenBank/DDBJ databases">
        <title>Draft genomes sequences of Candida glabrata isolates 1A, 1B, 2A, 2B, 3A and 3B.</title>
        <authorList>
            <person name="Haavelsrud O.E."/>
            <person name="Gaustad P."/>
        </authorList>
    </citation>
    <scope>NUCLEOTIDE SEQUENCE [LARGE SCALE GENOMIC DNA]</scope>
    <source>
        <strain evidence="1">910700640</strain>
    </source>
</reference>
<sequence length="134" mass="15394">MKLTNLLSLVVPISVAMCIDLNNKEELHGYVQGYINELVEKHQGAVLASIQAATDPENEQTIEFHNLQQGIDLDKNKEWTIGESHLRQVDDNILGVMIQKLYSMAKTNLWKRFNLKETGLYYYSFTSTNIFEDL</sequence>
<dbReference type="VEuPathDB" id="FungiDB:CAGL0H09482g"/>
<proteinExistence type="predicted"/>
<accession>A0A0W0D8S7</accession>
<dbReference type="VEuPathDB" id="FungiDB:GVI51_H09383"/>
<dbReference type="VEuPathDB" id="FungiDB:B1J91_H09482g"/>
<evidence type="ECO:0000313" key="2">
    <source>
        <dbReference type="Proteomes" id="UP000054886"/>
    </source>
</evidence>
<dbReference type="Proteomes" id="UP000054886">
    <property type="component" value="Unassembled WGS sequence"/>
</dbReference>